<sequence length="76" mass="8278">MNRLTAMPLASAQSAPISQPVHVARDAAHFQTLLVEQVPGAPEHAQVYTAAQQQRLQVLDMAMDLLNDTLKVEVDS</sequence>
<gene>
    <name evidence="1" type="ORF">KSS90_09565</name>
</gene>
<accession>A0ABX8NQT9</accession>
<evidence type="ECO:0000313" key="1">
    <source>
        <dbReference type="EMBL" id="QXH58424.1"/>
    </source>
</evidence>
<proteinExistence type="predicted"/>
<dbReference type="RefSeq" id="WP_217869154.1">
    <property type="nucleotide sequence ID" value="NZ_CP077077.1"/>
</dbReference>
<name>A0ABX8NQT9_9PSED</name>
<protein>
    <submittedName>
        <fullName evidence="1">Uncharacterized protein</fullName>
    </submittedName>
</protein>
<evidence type="ECO:0000313" key="2">
    <source>
        <dbReference type="Proteomes" id="UP000824010"/>
    </source>
</evidence>
<organism evidence="1 2">
    <name type="scientific">Pseudomonas maumuensis</name>
    <dbReference type="NCBI Taxonomy" id="2842354"/>
    <lineage>
        <taxon>Bacteria</taxon>
        <taxon>Pseudomonadati</taxon>
        <taxon>Pseudomonadota</taxon>
        <taxon>Gammaproteobacteria</taxon>
        <taxon>Pseudomonadales</taxon>
        <taxon>Pseudomonadaceae</taxon>
        <taxon>Pseudomonas</taxon>
    </lineage>
</organism>
<dbReference type="EMBL" id="CP077077">
    <property type="protein sequence ID" value="QXH58424.1"/>
    <property type="molecule type" value="Genomic_DNA"/>
</dbReference>
<dbReference type="Proteomes" id="UP000824010">
    <property type="component" value="Chromosome"/>
</dbReference>
<reference evidence="1 2" key="1">
    <citation type="journal article" date="2021" name="Microorganisms">
        <title>The Ever-Expanding Pseudomonas Genus: Description of 43 New Species and Partition of the Pseudomonas putida Group.</title>
        <authorList>
            <person name="Girard L."/>
            <person name="Lood C."/>
            <person name="Hofte M."/>
            <person name="Vandamme P."/>
            <person name="Rokni-Zadeh H."/>
            <person name="van Noort V."/>
            <person name="Lavigne R."/>
            <person name="De Mot R."/>
        </authorList>
    </citation>
    <scope>NUCLEOTIDE SEQUENCE [LARGE SCALE GENOMIC DNA]</scope>
    <source>
        <strain evidence="1 2">COW77</strain>
    </source>
</reference>
<keyword evidence="2" id="KW-1185">Reference proteome</keyword>